<dbReference type="Proteomes" id="UP001139179">
    <property type="component" value="Unassembled WGS sequence"/>
</dbReference>
<dbReference type="InterPro" id="IPR011547">
    <property type="entry name" value="SLC26A/SulP_dom"/>
</dbReference>
<evidence type="ECO:0000256" key="3">
    <source>
        <dbReference type="ARBA" id="ARBA00022989"/>
    </source>
</evidence>
<dbReference type="GO" id="GO:0055085">
    <property type="term" value="P:transmembrane transport"/>
    <property type="evidence" value="ECO:0007669"/>
    <property type="project" value="InterPro"/>
</dbReference>
<keyword evidence="3 5" id="KW-1133">Transmembrane helix</keyword>
<dbReference type="InterPro" id="IPR002645">
    <property type="entry name" value="STAS_dom"/>
</dbReference>
<evidence type="ECO:0000256" key="5">
    <source>
        <dbReference type="SAM" id="Phobius"/>
    </source>
</evidence>
<dbReference type="Pfam" id="PF00916">
    <property type="entry name" value="Sulfate_transp"/>
    <property type="match status" value="1"/>
</dbReference>
<dbReference type="EMBL" id="JAMBOL010000005">
    <property type="protein sequence ID" value="MCM3714131.1"/>
    <property type="molecule type" value="Genomic_DNA"/>
</dbReference>
<organism evidence="7 8">
    <name type="scientific">Halalkalibacter oceani</name>
    <dbReference type="NCBI Taxonomy" id="1653776"/>
    <lineage>
        <taxon>Bacteria</taxon>
        <taxon>Bacillati</taxon>
        <taxon>Bacillota</taxon>
        <taxon>Bacilli</taxon>
        <taxon>Bacillales</taxon>
        <taxon>Bacillaceae</taxon>
        <taxon>Halalkalibacter</taxon>
    </lineage>
</organism>
<proteinExistence type="predicted"/>
<protein>
    <submittedName>
        <fullName evidence="7">SulP family inorganic anion transporter</fullName>
    </submittedName>
</protein>
<feature type="transmembrane region" description="Helical" evidence="5">
    <location>
        <begin position="28"/>
        <end position="44"/>
    </location>
</feature>
<dbReference type="PANTHER" id="PTHR11814">
    <property type="entry name" value="SULFATE TRANSPORTER"/>
    <property type="match status" value="1"/>
</dbReference>
<comment type="caution">
    <text evidence="7">The sequence shown here is derived from an EMBL/GenBank/DDBJ whole genome shotgun (WGS) entry which is preliminary data.</text>
</comment>
<evidence type="ECO:0000256" key="1">
    <source>
        <dbReference type="ARBA" id="ARBA00004141"/>
    </source>
</evidence>
<dbReference type="SUPFAM" id="SSF52091">
    <property type="entry name" value="SpoIIaa-like"/>
    <property type="match status" value="1"/>
</dbReference>
<dbReference type="Gene3D" id="3.30.750.24">
    <property type="entry name" value="STAS domain"/>
    <property type="match status" value="1"/>
</dbReference>
<accession>A0A9X2DNF6</accession>
<keyword evidence="2 5" id="KW-0812">Transmembrane</keyword>
<feature type="transmembrane region" description="Helical" evidence="5">
    <location>
        <begin position="73"/>
        <end position="95"/>
    </location>
</feature>
<evidence type="ECO:0000313" key="8">
    <source>
        <dbReference type="Proteomes" id="UP001139179"/>
    </source>
</evidence>
<feature type="transmembrane region" description="Helical" evidence="5">
    <location>
        <begin position="305"/>
        <end position="335"/>
    </location>
</feature>
<keyword evidence="8" id="KW-1185">Reference proteome</keyword>
<feature type="transmembrane region" description="Helical" evidence="5">
    <location>
        <begin position="219"/>
        <end position="247"/>
    </location>
</feature>
<dbReference type="PROSITE" id="PS50801">
    <property type="entry name" value="STAS"/>
    <property type="match status" value="1"/>
</dbReference>
<reference evidence="7" key="1">
    <citation type="submission" date="2022-05" db="EMBL/GenBank/DDBJ databases">
        <title>Comparative Genomics of Spacecraft Associated Microbes.</title>
        <authorList>
            <person name="Tran M.T."/>
            <person name="Wright A."/>
            <person name="Seuylemezian A."/>
            <person name="Eisen J."/>
            <person name="Coil D."/>
        </authorList>
    </citation>
    <scope>NUCLEOTIDE SEQUENCE</scope>
    <source>
        <strain evidence="7">214.1.1</strain>
    </source>
</reference>
<dbReference type="CDD" id="cd07042">
    <property type="entry name" value="STAS_SulP_like_sulfate_transporter"/>
    <property type="match status" value="1"/>
</dbReference>
<name>A0A9X2DNF6_9BACI</name>
<dbReference type="Pfam" id="PF01740">
    <property type="entry name" value="STAS"/>
    <property type="match status" value="1"/>
</dbReference>
<evidence type="ECO:0000256" key="2">
    <source>
        <dbReference type="ARBA" id="ARBA00022692"/>
    </source>
</evidence>
<feature type="transmembrane region" description="Helical" evidence="5">
    <location>
        <begin position="173"/>
        <end position="191"/>
    </location>
</feature>
<comment type="subcellular location">
    <subcellularLocation>
        <location evidence="1">Membrane</location>
        <topology evidence="1">Multi-pass membrane protein</topology>
    </subcellularLocation>
</comment>
<keyword evidence="4 5" id="KW-0472">Membrane</keyword>
<dbReference type="InterPro" id="IPR001902">
    <property type="entry name" value="SLC26A/SulP_fam"/>
</dbReference>
<feature type="transmembrane region" description="Helical" evidence="5">
    <location>
        <begin position="102"/>
        <end position="121"/>
    </location>
</feature>
<evidence type="ECO:0000256" key="4">
    <source>
        <dbReference type="ARBA" id="ARBA00023136"/>
    </source>
</evidence>
<feature type="transmembrane region" description="Helical" evidence="5">
    <location>
        <begin position="355"/>
        <end position="385"/>
    </location>
</feature>
<feature type="domain" description="STAS" evidence="6">
    <location>
        <begin position="420"/>
        <end position="524"/>
    </location>
</feature>
<evidence type="ECO:0000259" key="6">
    <source>
        <dbReference type="PROSITE" id="PS50801"/>
    </source>
</evidence>
<feature type="transmembrane region" description="Helical" evidence="5">
    <location>
        <begin position="141"/>
        <end position="166"/>
    </location>
</feature>
<dbReference type="GO" id="GO:0016020">
    <property type="term" value="C:membrane"/>
    <property type="evidence" value="ECO:0007669"/>
    <property type="project" value="UniProtKB-SubCell"/>
</dbReference>
<dbReference type="InterPro" id="IPR036513">
    <property type="entry name" value="STAS_dom_sf"/>
</dbReference>
<evidence type="ECO:0000313" key="7">
    <source>
        <dbReference type="EMBL" id="MCM3714131.1"/>
    </source>
</evidence>
<gene>
    <name evidence="7" type="ORF">M3202_08535</name>
</gene>
<dbReference type="AlphaFoldDB" id="A0A9X2DNF6"/>
<sequence length="554" mass="59270">MAGIIVGVISIPLGMAFAIASGVSPEYGLYATIIAGIIVSLLGGSTFQIAGPTGAFIPILLAIVLQYGYEQLLIAGFMAGVMMLLLGVCKLGNLITYIPRPVTIGFTAGIAVIIFTGQVSNFLGLNDVEKHESFLLNMKEIYLHLDTLNVYSVLIGLICLFTSLFAGKVVRKIPSILVGIVVSTLVAVFLFDDKVATVGTVYGTIPNGFPPLQLPDVSLSMLISLLGPALVIASLGSIESLLSCVVADGMTGERHDSNKELRAQGIANMVTPLFGGIPATGAIARTATNIKSGAVTKMSGMIHSVFVLLVLLLFAQYASLIPLASLAPVLMIVAWNMSERKEFAHVLKTTGSDSIVLLVTFLLTVFTDLTLAVSVGLLLAMLLFVKRVSQMLDVSKVLPDHGTLERKVKSDVVTKHHDCPQVSIFTIQGPLFFGSAQLFEKKIIPTLKMTPTILILRMGKVPLLDATGMNQIESIVSTFSKQGRLVLLTNVQAQPKDVLERSGLAQQIGESHFFLHTGDAITYALRHIQQQKCLGCKHFAFKECAQLSASQQTS</sequence>